<keyword evidence="4 8" id="KW-0479">Metal-binding</keyword>
<comment type="cofactor">
    <cofactor evidence="1 8">
        <name>heme</name>
        <dbReference type="ChEBI" id="CHEBI:30413"/>
    </cofactor>
</comment>
<dbReference type="InterPro" id="IPR001128">
    <property type="entry name" value="Cyt_P450"/>
</dbReference>
<feature type="binding site" description="axial binding residue" evidence="8">
    <location>
        <position position="373"/>
    </location>
    <ligand>
        <name>heme</name>
        <dbReference type="ChEBI" id="CHEBI:30413"/>
    </ligand>
    <ligandPart>
        <name>Fe</name>
        <dbReference type="ChEBI" id="CHEBI:18248"/>
    </ligandPart>
</feature>
<protein>
    <recommendedName>
        <fullName evidence="13">Cytochrome P450</fullName>
    </recommendedName>
</protein>
<keyword evidence="6 8" id="KW-0408">Iron</keyword>
<dbReference type="GO" id="GO:0004497">
    <property type="term" value="F:monooxygenase activity"/>
    <property type="evidence" value="ECO:0007669"/>
    <property type="project" value="UniProtKB-KW"/>
</dbReference>
<dbReference type="CDD" id="cd11041">
    <property type="entry name" value="CYP503A1-like"/>
    <property type="match status" value="1"/>
</dbReference>
<evidence type="ECO:0008006" key="13">
    <source>
        <dbReference type="Google" id="ProtNLM"/>
    </source>
</evidence>
<evidence type="ECO:0000256" key="1">
    <source>
        <dbReference type="ARBA" id="ARBA00001971"/>
    </source>
</evidence>
<dbReference type="GeneID" id="66990147"/>
<dbReference type="EMBL" id="BBXM02000002">
    <property type="protein sequence ID" value="GIC86303.1"/>
    <property type="molecule type" value="Genomic_DNA"/>
</dbReference>
<feature type="region of interest" description="Disordered" evidence="10">
    <location>
        <begin position="331"/>
        <end position="351"/>
    </location>
</feature>
<feature type="compositionally biased region" description="Polar residues" evidence="10">
    <location>
        <begin position="332"/>
        <end position="351"/>
    </location>
</feature>
<dbReference type="GO" id="GO:0016705">
    <property type="term" value="F:oxidoreductase activity, acting on paired donors, with incorporation or reduction of molecular oxygen"/>
    <property type="evidence" value="ECO:0007669"/>
    <property type="project" value="InterPro"/>
</dbReference>
<reference evidence="11" key="2">
    <citation type="submission" date="2021-01" db="EMBL/GenBank/DDBJ databases">
        <title>Pan-genome distribution and transcriptional activeness of fungal secondary metabolism genes in Aspergillus section Fumigati.</title>
        <authorList>
            <person name="Takahashi H."/>
            <person name="Umemura M."/>
            <person name="Ninomiya A."/>
            <person name="Kusuya Y."/>
            <person name="Urayama S."/>
            <person name="Shimizu M."/>
            <person name="Watanabe A."/>
            <person name="Kamei K."/>
            <person name="Yaguchi T."/>
            <person name="Hagiwara D."/>
        </authorList>
    </citation>
    <scope>NUCLEOTIDE SEQUENCE</scope>
    <source>
        <strain evidence="11">IFM 46973</strain>
    </source>
</reference>
<evidence type="ECO:0000256" key="3">
    <source>
        <dbReference type="ARBA" id="ARBA00022617"/>
    </source>
</evidence>
<dbReference type="PROSITE" id="PS00086">
    <property type="entry name" value="CYTOCHROME_P450"/>
    <property type="match status" value="1"/>
</dbReference>
<dbReference type="InterPro" id="IPR036396">
    <property type="entry name" value="Cyt_P450_sf"/>
</dbReference>
<dbReference type="GO" id="GO:0019748">
    <property type="term" value="P:secondary metabolic process"/>
    <property type="evidence" value="ECO:0007669"/>
    <property type="project" value="UniProtKB-ARBA"/>
</dbReference>
<evidence type="ECO:0000256" key="9">
    <source>
        <dbReference type="RuleBase" id="RU000461"/>
    </source>
</evidence>
<gene>
    <name evidence="11" type="ORF">Aud_002671</name>
</gene>
<keyword evidence="5 9" id="KW-0560">Oxidoreductase</keyword>
<evidence type="ECO:0000256" key="7">
    <source>
        <dbReference type="ARBA" id="ARBA00023033"/>
    </source>
</evidence>
<dbReference type="GO" id="GO:0005506">
    <property type="term" value="F:iron ion binding"/>
    <property type="evidence" value="ECO:0007669"/>
    <property type="project" value="InterPro"/>
</dbReference>
<dbReference type="RefSeq" id="XP_043143569.1">
    <property type="nucleotide sequence ID" value="XM_043287634.1"/>
</dbReference>
<sequence>MNQNLSLDHLLPIARSAMDVKIVVVLINQFLTQNIDRIQSDLADELRRNIDQEFGKDCHNWQPVRLLEVMLRVVLRTSARISWGLPLCRDESYIRSLTRLISLHTGAMIMCGQLTPWFLQPLLSIFLRVPLYFVQKRGWAATTSLIKEWLAQIKQEEKEQISEKDSRVPYNLVTSFIRVSHRLRGSEKLDEGHLSAFINFFVLLPFMTTVPSACAAILDIASSPPEMGLHQQLRQEAANILSSEKEWAAPTSFKKLWYTDSAIRETLRLTPAVLHASNREVIHPSGITLPTGQHLPRGMWVAASTFDIHTDEKFYPEGQSYKPYRFVEEQTNENGSGLSGRDNTQDASMSKQKMHMVAATSTYLPFGSGRHACPARHFAVHFLKMIVAYIVLNYDIEHLDKRPDNMIWGEHMLVPPSATVRVRRRKVN</sequence>
<keyword evidence="3 8" id="KW-0349">Heme</keyword>
<evidence type="ECO:0000313" key="11">
    <source>
        <dbReference type="EMBL" id="GIC86303.1"/>
    </source>
</evidence>
<dbReference type="InterPro" id="IPR017972">
    <property type="entry name" value="Cyt_P450_CS"/>
</dbReference>
<name>A0A8E0QPC9_9EURO</name>
<dbReference type="PANTHER" id="PTHR46206:SF1">
    <property type="entry name" value="P450, PUTATIVE (EUROFUNG)-RELATED"/>
    <property type="match status" value="1"/>
</dbReference>
<evidence type="ECO:0000256" key="8">
    <source>
        <dbReference type="PIRSR" id="PIRSR602403-1"/>
    </source>
</evidence>
<dbReference type="PRINTS" id="PR00465">
    <property type="entry name" value="EP450IV"/>
</dbReference>
<comment type="caution">
    <text evidence="11">The sequence shown here is derived from an EMBL/GenBank/DDBJ whole genome shotgun (WGS) entry which is preliminary data.</text>
</comment>
<evidence type="ECO:0000256" key="4">
    <source>
        <dbReference type="ARBA" id="ARBA00022723"/>
    </source>
</evidence>
<dbReference type="Proteomes" id="UP000036893">
    <property type="component" value="Unassembled WGS sequence"/>
</dbReference>
<evidence type="ECO:0000256" key="5">
    <source>
        <dbReference type="ARBA" id="ARBA00023002"/>
    </source>
</evidence>
<proteinExistence type="inferred from homology"/>
<accession>A0A8E0QPC9</accession>
<evidence type="ECO:0000256" key="6">
    <source>
        <dbReference type="ARBA" id="ARBA00023004"/>
    </source>
</evidence>
<dbReference type="InterPro" id="IPR002403">
    <property type="entry name" value="Cyt_P450_E_grp-IV"/>
</dbReference>
<comment type="similarity">
    <text evidence="2 9">Belongs to the cytochrome P450 family.</text>
</comment>
<evidence type="ECO:0000256" key="2">
    <source>
        <dbReference type="ARBA" id="ARBA00010617"/>
    </source>
</evidence>
<evidence type="ECO:0000256" key="10">
    <source>
        <dbReference type="SAM" id="MobiDB-lite"/>
    </source>
</evidence>
<dbReference type="PANTHER" id="PTHR46206">
    <property type="entry name" value="CYTOCHROME P450"/>
    <property type="match status" value="1"/>
</dbReference>
<dbReference type="SUPFAM" id="SSF48264">
    <property type="entry name" value="Cytochrome P450"/>
    <property type="match status" value="1"/>
</dbReference>
<keyword evidence="7 9" id="KW-0503">Monooxygenase</keyword>
<dbReference type="GO" id="GO:0020037">
    <property type="term" value="F:heme binding"/>
    <property type="evidence" value="ECO:0007669"/>
    <property type="project" value="InterPro"/>
</dbReference>
<dbReference type="Pfam" id="PF00067">
    <property type="entry name" value="p450"/>
    <property type="match status" value="1"/>
</dbReference>
<reference evidence="11" key="1">
    <citation type="journal article" date="2015" name="Genome Announc.">
        <title>Draft Genome Sequence of the Pathogenic Filamentous Fungus Aspergillus udagawae Strain IFM 46973T.</title>
        <authorList>
            <person name="Kusuya Y."/>
            <person name="Takahashi-Nakaguchi A."/>
            <person name="Takahashi H."/>
            <person name="Yaguchi T."/>
        </authorList>
    </citation>
    <scope>NUCLEOTIDE SEQUENCE</scope>
    <source>
        <strain evidence="11">IFM 46973</strain>
    </source>
</reference>
<dbReference type="AlphaFoldDB" id="A0A8E0QPC9"/>
<organism evidence="11 12">
    <name type="scientific">Aspergillus udagawae</name>
    <dbReference type="NCBI Taxonomy" id="91492"/>
    <lineage>
        <taxon>Eukaryota</taxon>
        <taxon>Fungi</taxon>
        <taxon>Dikarya</taxon>
        <taxon>Ascomycota</taxon>
        <taxon>Pezizomycotina</taxon>
        <taxon>Eurotiomycetes</taxon>
        <taxon>Eurotiomycetidae</taxon>
        <taxon>Eurotiales</taxon>
        <taxon>Aspergillaceae</taxon>
        <taxon>Aspergillus</taxon>
        <taxon>Aspergillus subgen. Fumigati</taxon>
    </lineage>
</organism>
<dbReference type="Gene3D" id="1.10.630.10">
    <property type="entry name" value="Cytochrome P450"/>
    <property type="match status" value="1"/>
</dbReference>
<evidence type="ECO:0000313" key="12">
    <source>
        <dbReference type="Proteomes" id="UP000036893"/>
    </source>
</evidence>